<dbReference type="Gene3D" id="3.40.50.1820">
    <property type="entry name" value="alpha/beta hydrolase"/>
    <property type="match status" value="1"/>
</dbReference>
<dbReference type="GO" id="GO:0016020">
    <property type="term" value="C:membrane"/>
    <property type="evidence" value="ECO:0007669"/>
    <property type="project" value="TreeGrafter"/>
</dbReference>
<feature type="domain" description="AB hydrolase-1" evidence="3">
    <location>
        <begin position="40"/>
        <end position="171"/>
    </location>
</feature>
<dbReference type="EMBL" id="JBGBPQ010000032">
    <property type="protein sequence ID" value="KAL1495479.1"/>
    <property type="molecule type" value="Genomic_DNA"/>
</dbReference>
<comment type="similarity">
    <text evidence="1">Belongs to the AB hydrolase superfamily.</text>
</comment>
<evidence type="ECO:0000313" key="4">
    <source>
        <dbReference type="EMBL" id="KAL1495479.1"/>
    </source>
</evidence>
<evidence type="ECO:0000313" key="5">
    <source>
        <dbReference type="Proteomes" id="UP001515480"/>
    </source>
</evidence>
<dbReference type="SUPFAM" id="SSF53474">
    <property type="entry name" value="alpha/beta-Hydrolases"/>
    <property type="match status" value="1"/>
</dbReference>
<dbReference type="PANTHER" id="PTHR43798">
    <property type="entry name" value="MONOACYLGLYCEROL LIPASE"/>
    <property type="match status" value="1"/>
</dbReference>
<comment type="caution">
    <text evidence="4">The sequence shown here is derived from an EMBL/GenBank/DDBJ whole genome shotgun (WGS) entry which is preliminary data.</text>
</comment>
<dbReference type="PRINTS" id="PR00111">
    <property type="entry name" value="ABHYDROLASE"/>
</dbReference>
<dbReference type="GO" id="GO:0016787">
    <property type="term" value="F:hydrolase activity"/>
    <property type="evidence" value="ECO:0007669"/>
    <property type="project" value="UniProtKB-KW"/>
</dbReference>
<dbReference type="InterPro" id="IPR029058">
    <property type="entry name" value="AB_hydrolase_fold"/>
</dbReference>
<dbReference type="InterPro" id="IPR000073">
    <property type="entry name" value="AB_hydrolase_1"/>
</dbReference>
<organism evidence="4 5">
    <name type="scientific">Prymnesium parvum</name>
    <name type="common">Toxic golden alga</name>
    <dbReference type="NCBI Taxonomy" id="97485"/>
    <lineage>
        <taxon>Eukaryota</taxon>
        <taxon>Haptista</taxon>
        <taxon>Haptophyta</taxon>
        <taxon>Prymnesiophyceae</taxon>
        <taxon>Prymnesiales</taxon>
        <taxon>Prymnesiaceae</taxon>
        <taxon>Prymnesium</taxon>
    </lineage>
</organism>
<dbReference type="Pfam" id="PF00561">
    <property type="entry name" value="Abhydrolase_1"/>
    <property type="match status" value="1"/>
</dbReference>
<proteinExistence type="inferred from homology"/>
<keyword evidence="5" id="KW-1185">Reference proteome</keyword>
<reference evidence="4 5" key="1">
    <citation type="journal article" date="2024" name="Science">
        <title>Giant polyketide synthase enzymes in the biosynthesis of giant marine polyether toxins.</title>
        <authorList>
            <person name="Fallon T.R."/>
            <person name="Shende V.V."/>
            <person name="Wierzbicki I.H."/>
            <person name="Pendleton A.L."/>
            <person name="Watervoot N.F."/>
            <person name="Auber R.P."/>
            <person name="Gonzalez D.J."/>
            <person name="Wisecaver J.H."/>
            <person name="Moore B.S."/>
        </authorList>
    </citation>
    <scope>NUCLEOTIDE SEQUENCE [LARGE SCALE GENOMIC DNA]</scope>
    <source>
        <strain evidence="4 5">12B1</strain>
    </source>
</reference>
<evidence type="ECO:0000256" key="1">
    <source>
        <dbReference type="ARBA" id="ARBA00008645"/>
    </source>
</evidence>
<gene>
    <name evidence="4" type="ORF">AB1Y20_016845</name>
</gene>
<keyword evidence="2" id="KW-0378">Hydrolase</keyword>
<name>A0AB34ICA8_PRYPA</name>
<dbReference type="InterPro" id="IPR050266">
    <property type="entry name" value="AB_hydrolase_sf"/>
</dbReference>
<dbReference type="AlphaFoldDB" id="A0AB34ICA8"/>
<protein>
    <recommendedName>
        <fullName evidence="3">AB hydrolase-1 domain-containing protein</fullName>
    </recommendedName>
</protein>
<dbReference type="Proteomes" id="UP001515480">
    <property type="component" value="Unassembled WGS sequence"/>
</dbReference>
<evidence type="ECO:0000259" key="3">
    <source>
        <dbReference type="Pfam" id="PF00561"/>
    </source>
</evidence>
<evidence type="ECO:0000256" key="2">
    <source>
        <dbReference type="ARBA" id="ARBA00022801"/>
    </source>
</evidence>
<sequence>MRPLRPTSFEFSIPAMRGHTLRGLRYMDVTAPSDGSSRWLLLHGWLDNAASFERLVPQLFSTHLANDVTAVDMSGHGKSDHRSGPYHSTDYVAEVALLADHLYGPGVPFSLCGHSLGGGIALAAAGVLAPRISRLVLLESVGLLSGDASSAPRQLAKSMSKLPSGQTSVFASLEAAAARRAQKNVVPDPLFTIDSARVLASRGLRPVDGGVTWSTDPWLLLPTRMYMPEDVQRALASRVTAPTLIILTRDGIFQNLMRIPLLRRFGLDTLAMLLVARSLKHAARCCTILTAWWLSVNAQSKRFQRSCAILAEISHRLRSIRDCDVRVIARGGHHPHLTEASAVVAEITPWMKKVAKRSPVEADPESRRSMM</sequence>
<accession>A0AB34ICA8</accession>
<dbReference type="PANTHER" id="PTHR43798:SF14">
    <property type="entry name" value="SERINE HYDROLASE-LIKE PROTEIN DDB_G0286239"/>
    <property type="match status" value="1"/>
</dbReference>